<gene>
    <name evidence="1" type="ORF">K5I21_13140</name>
</gene>
<proteinExistence type="predicted"/>
<dbReference type="RefSeq" id="WP_243271603.1">
    <property type="nucleotide sequence ID" value="NZ_JADMOJ010000038.1"/>
</dbReference>
<dbReference type="Proteomes" id="UP001203136">
    <property type="component" value="Unassembled WGS sequence"/>
</dbReference>
<dbReference type="AlphaFoldDB" id="A0AAW5F5Q9"/>
<dbReference type="EMBL" id="JAINVB010000001">
    <property type="protein sequence ID" value="MCK0086802.1"/>
    <property type="molecule type" value="Genomic_DNA"/>
</dbReference>
<reference evidence="1" key="1">
    <citation type="journal article" date="2022" name="Cell Host Microbe">
        <title>Colonization of the live biotherapeutic product VE303 and modulation of the microbiota and metabolites in healthy volunteers.</title>
        <authorList>
            <person name="Dsouza M."/>
            <person name="Menon R."/>
            <person name="Crossette E."/>
            <person name="Bhattarai S.K."/>
            <person name="Schneider J."/>
            <person name="Kim Y.G."/>
            <person name="Reddy S."/>
            <person name="Caballero S."/>
            <person name="Felix C."/>
            <person name="Cornacchione L."/>
            <person name="Hendrickson J."/>
            <person name="Watson A.R."/>
            <person name="Minot S.S."/>
            <person name="Greenfield N."/>
            <person name="Schopf L."/>
            <person name="Szabady R."/>
            <person name="Patarroyo J."/>
            <person name="Smith W."/>
            <person name="Harrison P."/>
            <person name="Kuijper E.J."/>
            <person name="Kelly C.P."/>
            <person name="Olle B."/>
            <person name="Bobilev D."/>
            <person name="Silber J.L."/>
            <person name="Bucci V."/>
            <person name="Roberts B."/>
            <person name="Faith J."/>
            <person name="Norman J.M."/>
        </authorList>
    </citation>
    <scope>NUCLEOTIDE SEQUENCE</scope>
    <source>
        <strain evidence="1">VE303-04</strain>
    </source>
</reference>
<sequence length="148" mass="16562">MGQMTILEAVLSLAGFTGSSIAGGLTWDILKHSGAKIIRSFKSRFASGEKKRFSGEEECEEFLKELAEKTPNSRKNPYKDVKIIYEDYAQNPGEDFIAEFQQWIEASKISFEQMRDGNVQPVSVRIGHQENTGSGTIVNAGIINHNYR</sequence>
<evidence type="ECO:0000313" key="2">
    <source>
        <dbReference type="Proteomes" id="UP001203136"/>
    </source>
</evidence>
<evidence type="ECO:0000313" key="1">
    <source>
        <dbReference type="EMBL" id="MCK0086802.1"/>
    </source>
</evidence>
<comment type="caution">
    <text evidence="1">The sequence shown here is derived from an EMBL/GenBank/DDBJ whole genome shotgun (WGS) entry which is preliminary data.</text>
</comment>
<organism evidence="1 2">
    <name type="scientific">Clostridium symbiosum</name>
    <name type="common">Bacteroides symbiosus</name>
    <dbReference type="NCBI Taxonomy" id="1512"/>
    <lineage>
        <taxon>Bacteria</taxon>
        <taxon>Bacillati</taxon>
        <taxon>Bacillota</taxon>
        <taxon>Clostridia</taxon>
        <taxon>Lachnospirales</taxon>
        <taxon>Lachnospiraceae</taxon>
        <taxon>Otoolea</taxon>
    </lineage>
</organism>
<name>A0AAW5F5Q9_CLOSY</name>
<protein>
    <submittedName>
        <fullName evidence="1">Uncharacterized protein</fullName>
    </submittedName>
</protein>
<accession>A0AAW5F5Q9</accession>